<dbReference type="GO" id="GO:0036297">
    <property type="term" value="P:interstrand cross-link repair"/>
    <property type="evidence" value="ECO:0007669"/>
    <property type="project" value="TreeGrafter"/>
</dbReference>
<keyword evidence="3" id="KW-0227">DNA damage</keyword>
<evidence type="ECO:0000256" key="2">
    <source>
        <dbReference type="ARBA" id="ARBA00010304"/>
    </source>
</evidence>
<organism evidence="10 11">
    <name type="scientific">Megalurothrips usitatus</name>
    <name type="common">bean blossom thrips</name>
    <dbReference type="NCBI Taxonomy" id="439358"/>
    <lineage>
        <taxon>Eukaryota</taxon>
        <taxon>Metazoa</taxon>
        <taxon>Ecdysozoa</taxon>
        <taxon>Arthropoda</taxon>
        <taxon>Hexapoda</taxon>
        <taxon>Insecta</taxon>
        <taxon>Pterygota</taxon>
        <taxon>Neoptera</taxon>
        <taxon>Paraneoptera</taxon>
        <taxon>Thysanoptera</taxon>
        <taxon>Terebrantia</taxon>
        <taxon>Thripoidea</taxon>
        <taxon>Thripidae</taxon>
        <taxon>Megalurothrips</taxon>
    </lineage>
</organism>
<dbReference type="InterPro" id="IPR011084">
    <property type="entry name" value="DRMBL"/>
</dbReference>
<feature type="compositionally biased region" description="Polar residues" evidence="8">
    <location>
        <begin position="602"/>
        <end position="620"/>
    </location>
</feature>
<evidence type="ECO:0000256" key="8">
    <source>
        <dbReference type="SAM" id="MobiDB-lite"/>
    </source>
</evidence>
<dbReference type="PANTHER" id="PTHR23240:SF6">
    <property type="entry name" value="DNA CROSS-LINK REPAIR 1A PROTEIN"/>
    <property type="match status" value="1"/>
</dbReference>
<comment type="similarity">
    <text evidence="2">Belongs to the DNA repair metallo-beta-lactamase (DRMBL) family.</text>
</comment>
<evidence type="ECO:0000256" key="4">
    <source>
        <dbReference type="ARBA" id="ARBA00023204"/>
    </source>
</evidence>
<dbReference type="GO" id="GO:0035312">
    <property type="term" value="F:5'-3' DNA exonuclease activity"/>
    <property type="evidence" value="ECO:0007669"/>
    <property type="project" value="TreeGrafter"/>
</dbReference>
<feature type="compositionally biased region" description="Basic residues" evidence="8">
    <location>
        <begin position="29"/>
        <end position="42"/>
    </location>
</feature>
<evidence type="ECO:0000313" key="10">
    <source>
        <dbReference type="EMBL" id="KAJ1529463.1"/>
    </source>
</evidence>
<dbReference type="GO" id="GO:0005634">
    <property type="term" value="C:nucleus"/>
    <property type="evidence" value="ECO:0007669"/>
    <property type="project" value="UniProtKB-SubCell"/>
</dbReference>
<feature type="compositionally biased region" description="Basic and acidic residues" evidence="8">
    <location>
        <begin position="101"/>
        <end position="119"/>
    </location>
</feature>
<feature type="compositionally biased region" description="Basic and acidic residues" evidence="8">
    <location>
        <begin position="60"/>
        <end position="75"/>
    </location>
</feature>
<keyword evidence="11" id="KW-1185">Reference proteome</keyword>
<dbReference type="Gene3D" id="3.40.50.12650">
    <property type="match status" value="1"/>
</dbReference>
<dbReference type="EMBL" id="JAPTSV010000003">
    <property type="protein sequence ID" value="KAJ1529464.1"/>
    <property type="molecule type" value="Genomic_DNA"/>
</dbReference>
<reference evidence="10" key="1">
    <citation type="submission" date="2022-12" db="EMBL/GenBank/DDBJ databases">
        <title>Chromosome-level genome assembly of the bean flower thrips Megalurothrips usitatus.</title>
        <authorList>
            <person name="Ma L."/>
            <person name="Liu Q."/>
            <person name="Li H."/>
            <person name="Cai W."/>
        </authorList>
    </citation>
    <scope>NUCLEOTIDE SEQUENCE</scope>
    <source>
        <strain evidence="10">Cailab_2022a</strain>
    </source>
</reference>
<feature type="domain" description="DNA repair metallo-beta-lactamase" evidence="9">
    <location>
        <begin position="870"/>
        <end position="974"/>
    </location>
</feature>
<feature type="region of interest" description="Disordered" evidence="8">
    <location>
        <begin position="203"/>
        <end position="322"/>
    </location>
</feature>
<feature type="compositionally biased region" description="Basic and acidic residues" evidence="8">
    <location>
        <begin position="1"/>
        <end position="14"/>
    </location>
</feature>
<dbReference type="EMBL" id="JAPTSV010000003">
    <property type="protein sequence ID" value="KAJ1529463.1"/>
    <property type="molecule type" value="Genomic_DNA"/>
</dbReference>
<feature type="region of interest" description="Disordered" evidence="8">
    <location>
        <begin position="544"/>
        <end position="578"/>
    </location>
</feature>
<evidence type="ECO:0000313" key="11">
    <source>
        <dbReference type="Proteomes" id="UP001075354"/>
    </source>
</evidence>
<evidence type="ECO:0000256" key="1">
    <source>
        <dbReference type="ARBA" id="ARBA00004123"/>
    </source>
</evidence>
<gene>
    <name evidence="10" type="ORF">ONE63_006240</name>
</gene>
<comment type="subcellular location">
    <subcellularLocation>
        <location evidence="1">Nucleus</location>
    </subcellularLocation>
</comment>
<dbReference type="AlphaFoldDB" id="A0AAV7XZ55"/>
<protein>
    <recommendedName>
        <fullName evidence="6">DNA cross-link repair 1A protein</fullName>
    </recommendedName>
    <alternativeName>
        <fullName evidence="7">SNM1 homolog A</fullName>
    </alternativeName>
</protein>
<evidence type="ECO:0000259" key="9">
    <source>
        <dbReference type="Pfam" id="PF07522"/>
    </source>
</evidence>
<keyword evidence="4" id="KW-0234">DNA repair</keyword>
<dbReference type="SUPFAM" id="SSF56281">
    <property type="entry name" value="Metallo-hydrolase/oxidoreductase"/>
    <property type="match status" value="1"/>
</dbReference>
<dbReference type="Proteomes" id="UP001075354">
    <property type="component" value="Chromosome 3"/>
</dbReference>
<comment type="caution">
    <text evidence="10">The sequence shown here is derived from an EMBL/GenBank/DDBJ whole genome shotgun (WGS) entry which is preliminary data.</text>
</comment>
<feature type="region of interest" description="Disordered" evidence="8">
    <location>
        <begin position="592"/>
        <end position="623"/>
    </location>
</feature>
<dbReference type="FunFam" id="3.60.15.10:FF:000010">
    <property type="entry name" value="DNA cross-link repair 1A"/>
    <property type="match status" value="1"/>
</dbReference>
<sequence length="1006" mass="111905">MSRMSKDEESERDNSFVLPSDSEDDVFKPKRAKPKAKPKAKARLSDSVAPTRKSFRTKKQTLDKPSVELAHRQKGELTAQLTVPEHKEDEKTAQPSASQDLNEKSKMSDENGETEKKENQNNISKAFEFCPICQMPLSLLKISAATHSATCNIPSDVKACPDGLLCLSSDTFHYRDFSHQELAAFRDSENFVEPDIIFTPQKAKLKRTPLNSSGGKKRPSRSPVVSASKVPKREEACCSKDLPPTPDPGSPDMFAGDTPADRKKKLSRNAAQDESKKKLAFDEDQDPDDPKMQNDPSRSPSKVSSNGVDSQPISEISASGVRSDLQSSMWCSDLILSGDDAPMSLLCNVKTEPESQNTEEMDVAAPLTSATQRASNATVVVEYSETTGEPSITGSKVECTDDCKSVHPKSYDTLQANCSVTFKTNGFSNGEAVLKNPLSVTLLINHEGWQAVQLNGSKSSSAPKIDVSLCGCGHAVCVQCCVDSRDDHSNITVNREHLDQHEIFFATMTDLGLRRKPAYHEFLNRKELTKNLCNKITISTTGENMNFSSHVPENGSTEDCTAQPQEGNGIDEETNIPIQENKEIDAFALLRKNSKQGKRRSATPTSLHMGSNSRSSTPTPGSMVVTHGTAGSWTLVPALGKQNNGTAWGRNNNRKVPAYKRIPDTQFVVDAFSYGVIPGVKVYFLSHFHSDHYMGLTKNFSMPIYCTKVTANLVQLKLRVARQYLHILKPGEPQVVCGVEVEVFDAFHCPGAVMFLFRLLDGQVFLHVGDFRAHPSMEEYPQLRLVNKLFLDTTYCDPSYDFPSQEEVVQKVIQTVRDHLAKNKFTLFVSGTYTIGKEKVFMGIAEEFDFKIWTTGDKRKILECLEDKQLLNRLTPNPSEAQVHVLPMRDIALEELQKHLNKHSTRFSHVVGLKPTGWQTSTSLKGKPSDFQKTTRGKCTIYGVPYSEHSSYSELRRFVRFVKPKDIQVTVNVGKSAQYRKTFQQWLSNSGTGDSQAKMVQYFSKE</sequence>
<evidence type="ECO:0000256" key="5">
    <source>
        <dbReference type="ARBA" id="ARBA00023242"/>
    </source>
</evidence>
<feature type="compositionally biased region" description="Polar residues" evidence="8">
    <location>
        <begin position="294"/>
        <end position="317"/>
    </location>
</feature>
<feature type="compositionally biased region" description="Basic residues" evidence="8">
    <location>
        <begin position="592"/>
        <end position="601"/>
    </location>
</feature>
<dbReference type="GO" id="GO:0006303">
    <property type="term" value="P:double-strand break repair via nonhomologous end joining"/>
    <property type="evidence" value="ECO:0007669"/>
    <property type="project" value="TreeGrafter"/>
</dbReference>
<accession>A0AAV7XZ55</accession>
<dbReference type="FunFam" id="3.40.50.12650:FF:000001">
    <property type="entry name" value="DNA cross-link repair 1A"/>
    <property type="match status" value="1"/>
</dbReference>
<feature type="compositionally biased region" description="Basic and acidic residues" evidence="8">
    <location>
        <begin position="271"/>
        <end position="281"/>
    </location>
</feature>
<dbReference type="PANTHER" id="PTHR23240">
    <property type="entry name" value="DNA CROSS-LINK REPAIR PROTEIN PSO2/SNM1-RELATED"/>
    <property type="match status" value="1"/>
</dbReference>
<dbReference type="InterPro" id="IPR036866">
    <property type="entry name" value="RibonucZ/Hydroxyglut_hydro"/>
</dbReference>
<evidence type="ECO:0000256" key="3">
    <source>
        <dbReference type="ARBA" id="ARBA00022763"/>
    </source>
</evidence>
<feature type="region of interest" description="Disordered" evidence="8">
    <location>
        <begin position="1"/>
        <end position="119"/>
    </location>
</feature>
<dbReference type="CDD" id="cd16273">
    <property type="entry name" value="SNM1A-1C-like_MBL-fold"/>
    <property type="match status" value="1"/>
</dbReference>
<name>A0AAV7XZ55_9NEOP</name>
<dbReference type="GO" id="GO:0003684">
    <property type="term" value="F:damaged DNA binding"/>
    <property type="evidence" value="ECO:0007669"/>
    <property type="project" value="TreeGrafter"/>
</dbReference>
<dbReference type="Gene3D" id="3.60.15.10">
    <property type="entry name" value="Ribonuclease Z/Hydroxyacylglutathione hydrolase-like"/>
    <property type="match status" value="1"/>
</dbReference>
<feature type="compositionally biased region" description="Polar residues" evidence="8">
    <location>
        <begin position="544"/>
        <end position="566"/>
    </location>
</feature>
<evidence type="ECO:0000256" key="7">
    <source>
        <dbReference type="ARBA" id="ARBA00078423"/>
    </source>
</evidence>
<evidence type="ECO:0000256" key="6">
    <source>
        <dbReference type="ARBA" id="ARBA00069609"/>
    </source>
</evidence>
<keyword evidence="5" id="KW-0539">Nucleus</keyword>
<proteinExistence type="inferred from homology"/>
<dbReference type="Pfam" id="PF07522">
    <property type="entry name" value="DRMBL"/>
    <property type="match status" value="1"/>
</dbReference>